<evidence type="ECO:0000313" key="3">
    <source>
        <dbReference type="EMBL" id="OTN94608.1"/>
    </source>
</evidence>
<feature type="region of interest" description="Disordered" evidence="2">
    <location>
        <begin position="187"/>
        <end position="209"/>
    </location>
</feature>
<dbReference type="InterPro" id="IPR002053">
    <property type="entry name" value="Glyco_hydro_25"/>
</dbReference>
<dbReference type="PANTHER" id="PTHR34135">
    <property type="entry name" value="LYSOZYME"/>
    <property type="match status" value="1"/>
</dbReference>
<evidence type="ECO:0008006" key="5">
    <source>
        <dbReference type="Google" id="ProtNLM"/>
    </source>
</evidence>
<dbReference type="Gene3D" id="3.20.20.80">
    <property type="entry name" value="Glycosidases"/>
    <property type="match status" value="1"/>
</dbReference>
<comment type="similarity">
    <text evidence="1">Belongs to the glycosyl hydrolase 25 family.</text>
</comment>
<comment type="caution">
    <text evidence="3">The sequence shown here is derived from an EMBL/GenBank/DDBJ whole genome shotgun (WGS) entry which is preliminary data.</text>
</comment>
<evidence type="ECO:0000256" key="1">
    <source>
        <dbReference type="ARBA" id="ARBA00010646"/>
    </source>
</evidence>
<dbReference type="GO" id="GO:0016998">
    <property type="term" value="P:cell wall macromolecule catabolic process"/>
    <property type="evidence" value="ECO:0007669"/>
    <property type="project" value="InterPro"/>
</dbReference>
<proteinExistence type="inferred from homology"/>
<dbReference type="SUPFAM" id="SSF51445">
    <property type="entry name" value="(Trans)glycosidases"/>
    <property type="match status" value="1"/>
</dbReference>
<accession>A0A242BGX0</accession>
<reference evidence="3 4" key="1">
    <citation type="submission" date="2017-05" db="EMBL/GenBank/DDBJ databases">
        <title>The Genome Sequence of Enterococcus faecium 7H8_DIV0219.</title>
        <authorList>
            <consortium name="The Broad Institute Genomics Platform"/>
            <consortium name="The Broad Institute Genomic Center for Infectious Diseases"/>
            <person name="Earl A."/>
            <person name="Manson A."/>
            <person name="Schwartman J."/>
            <person name="Gilmore M."/>
            <person name="Abouelleil A."/>
            <person name="Cao P."/>
            <person name="Chapman S."/>
            <person name="Cusick C."/>
            <person name="Shea T."/>
            <person name="Young S."/>
            <person name="Neafsey D."/>
            <person name="Nusbaum C."/>
            <person name="Birren B."/>
        </authorList>
    </citation>
    <scope>NUCLEOTIDE SEQUENCE [LARGE SCALE GENOMIC DNA]</scope>
    <source>
        <strain evidence="3 4">7H8_DIV0219</strain>
    </source>
</reference>
<protein>
    <recommendedName>
        <fullName evidence="5">Lysozyme</fullName>
    </recommendedName>
</protein>
<dbReference type="Proteomes" id="UP000194885">
    <property type="component" value="Unassembled WGS sequence"/>
</dbReference>
<dbReference type="RefSeq" id="WP_086323123.1">
    <property type="nucleotide sequence ID" value="NZ_NGKW01000002.1"/>
</dbReference>
<dbReference type="InterPro" id="IPR017853">
    <property type="entry name" value="GH"/>
</dbReference>
<organism evidence="3 4">
    <name type="scientific">Enterococcus faecium</name>
    <name type="common">Streptococcus faecium</name>
    <dbReference type="NCBI Taxonomy" id="1352"/>
    <lineage>
        <taxon>Bacteria</taxon>
        <taxon>Bacillati</taxon>
        <taxon>Bacillota</taxon>
        <taxon>Bacilli</taxon>
        <taxon>Lactobacillales</taxon>
        <taxon>Enterococcaceae</taxon>
        <taxon>Enterococcus</taxon>
    </lineage>
</organism>
<dbReference type="Pfam" id="PF01183">
    <property type="entry name" value="Glyco_hydro_25"/>
    <property type="match status" value="1"/>
</dbReference>
<evidence type="ECO:0000256" key="2">
    <source>
        <dbReference type="SAM" id="MobiDB-lite"/>
    </source>
</evidence>
<dbReference type="GO" id="GO:0009253">
    <property type="term" value="P:peptidoglycan catabolic process"/>
    <property type="evidence" value="ECO:0007669"/>
    <property type="project" value="InterPro"/>
</dbReference>
<dbReference type="EMBL" id="NGKW01000002">
    <property type="protein sequence ID" value="OTN94608.1"/>
    <property type="molecule type" value="Genomic_DNA"/>
</dbReference>
<dbReference type="PANTHER" id="PTHR34135:SF2">
    <property type="entry name" value="LYSOZYME"/>
    <property type="match status" value="1"/>
</dbReference>
<gene>
    <name evidence="3" type="ORF">A5810_000851</name>
</gene>
<dbReference type="GO" id="GO:0016052">
    <property type="term" value="P:carbohydrate catabolic process"/>
    <property type="evidence" value="ECO:0007669"/>
    <property type="project" value="TreeGrafter"/>
</dbReference>
<dbReference type="PROSITE" id="PS51904">
    <property type="entry name" value="GLYCOSYL_HYDROL_F25_2"/>
    <property type="match status" value="1"/>
</dbReference>
<evidence type="ECO:0000313" key="4">
    <source>
        <dbReference type="Proteomes" id="UP000194885"/>
    </source>
</evidence>
<sequence length="343" mass="38516">MTLNVVDLSNNNGSKNIVDYPADAYMFKATEGTGFVDCYCDPFVQQAVNAGKPFGVYHFINGEDWKAQTDFFLNNVQGYIGKGILVLDYEMYGRQGTGVLKQMLDRIQQKTGIKALVYTSASVLFEEDFSEIVQADYGLWVAAYQSEFPAIKHWPNAVMWQYTSTPHDKNYFYGDANAWNAYANAGKGKDNDSADSSSEIPTPSKHDNIIAKSPVKKNGNYLAKLEVFNEFSLGVFRGAGWLVPQNGAQPFNHGYIFFMDAENPKLELGRCESKRLVREDVNKAYKIPEGMPLGLDGTMDIKKFAGRKCFIKLRRTNDPKGDVIDGQTIDIDFPEYVLTIPKR</sequence>
<dbReference type="AlphaFoldDB" id="A0A242BGX0"/>
<dbReference type="GO" id="GO:0003796">
    <property type="term" value="F:lysozyme activity"/>
    <property type="evidence" value="ECO:0007669"/>
    <property type="project" value="InterPro"/>
</dbReference>
<name>A0A242BGX0_ENTFC</name>